<accession>A0ABX5KPE5</accession>
<dbReference type="Gene3D" id="3.40.50.150">
    <property type="entry name" value="Vaccinia Virus protein VP39"/>
    <property type="match status" value="1"/>
</dbReference>
<dbReference type="InterPro" id="IPR029063">
    <property type="entry name" value="SAM-dependent_MTases_sf"/>
</dbReference>
<dbReference type="Pfam" id="PF08241">
    <property type="entry name" value="Methyltransf_11"/>
    <property type="match status" value="1"/>
</dbReference>
<dbReference type="SUPFAM" id="SSF53335">
    <property type="entry name" value="S-adenosyl-L-methionine-dependent methyltransferases"/>
    <property type="match status" value="1"/>
</dbReference>
<dbReference type="EMBL" id="QEOB01000009">
    <property type="protein sequence ID" value="PVX82290.1"/>
    <property type="molecule type" value="Genomic_DNA"/>
</dbReference>
<organism evidence="2 3">
    <name type="scientific">Paraburkholderia unamae</name>
    <dbReference type="NCBI Taxonomy" id="219649"/>
    <lineage>
        <taxon>Bacteria</taxon>
        <taxon>Pseudomonadati</taxon>
        <taxon>Pseudomonadota</taxon>
        <taxon>Betaproteobacteria</taxon>
        <taxon>Burkholderiales</taxon>
        <taxon>Burkholderiaceae</taxon>
        <taxon>Paraburkholderia</taxon>
    </lineage>
</organism>
<evidence type="ECO:0000259" key="1">
    <source>
        <dbReference type="Pfam" id="PF08241"/>
    </source>
</evidence>
<comment type="caution">
    <text evidence="2">The sequence shown here is derived from an EMBL/GenBank/DDBJ whole genome shotgun (WGS) entry which is preliminary data.</text>
</comment>
<reference evidence="2 3" key="1">
    <citation type="submission" date="2018-05" db="EMBL/GenBank/DDBJ databases">
        <title>Genomic Encyclopedia of Type Strains, Phase IV (KMG-V): Genome sequencing to study the core and pangenomes of soil and plant-associated prokaryotes.</title>
        <authorList>
            <person name="Whitman W."/>
        </authorList>
    </citation>
    <scope>NUCLEOTIDE SEQUENCE [LARGE SCALE GENOMIC DNA]</scope>
    <source>
        <strain evidence="2 3">SCZa-39</strain>
    </source>
</reference>
<sequence length="180" mass="20308">MFLGHPSKIVGCDIDTRHVEWINANLTHMSAVKSEPNKPLPFDDGSFDAIISVSVFSHITEVSQEFYLTELSRIAKQGAYLFLSTHGETAFRKVRTSERMFSLVGIPAEALPDASSRMDGGQYAFIRQGAGHPTESDYDYGITFIPTTYVLDKWNRHFEIVEIVPGAIHDWQDIVVCRKR</sequence>
<dbReference type="GO" id="GO:0008168">
    <property type="term" value="F:methyltransferase activity"/>
    <property type="evidence" value="ECO:0007669"/>
    <property type="project" value="UniProtKB-KW"/>
</dbReference>
<evidence type="ECO:0000313" key="2">
    <source>
        <dbReference type="EMBL" id="PVX82290.1"/>
    </source>
</evidence>
<keyword evidence="2" id="KW-0808">Transferase</keyword>
<name>A0ABX5KPE5_9BURK</name>
<protein>
    <submittedName>
        <fullName evidence="2">Methyltransferase family protein</fullName>
    </submittedName>
</protein>
<keyword evidence="2" id="KW-0489">Methyltransferase</keyword>
<dbReference type="Proteomes" id="UP000245712">
    <property type="component" value="Unassembled WGS sequence"/>
</dbReference>
<feature type="domain" description="Methyltransferase type 11" evidence="1">
    <location>
        <begin position="7"/>
        <end position="82"/>
    </location>
</feature>
<dbReference type="GO" id="GO:0032259">
    <property type="term" value="P:methylation"/>
    <property type="evidence" value="ECO:0007669"/>
    <property type="project" value="UniProtKB-KW"/>
</dbReference>
<keyword evidence="3" id="KW-1185">Reference proteome</keyword>
<proteinExistence type="predicted"/>
<gene>
    <name evidence="2" type="ORF">C7402_109143</name>
</gene>
<evidence type="ECO:0000313" key="3">
    <source>
        <dbReference type="Proteomes" id="UP000245712"/>
    </source>
</evidence>
<dbReference type="CDD" id="cd02440">
    <property type="entry name" value="AdoMet_MTases"/>
    <property type="match status" value="1"/>
</dbReference>
<dbReference type="InterPro" id="IPR013216">
    <property type="entry name" value="Methyltransf_11"/>
</dbReference>